<dbReference type="SUPFAM" id="SSF53335">
    <property type="entry name" value="S-adenosyl-L-methionine-dependent methyltransferases"/>
    <property type="match status" value="1"/>
</dbReference>
<reference evidence="2" key="1">
    <citation type="submission" date="2022-08" db="EMBL/GenBank/DDBJ databases">
        <title>Novel Bdellovibrio Species Isolated from Svalbard: Designation Bdellovibrio svalbardensis.</title>
        <authorList>
            <person name="Mitchell R.J."/>
            <person name="Choi S.Y."/>
        </authorList>
    </citation>
    <scope>NUCLEOTIDE SEQUENCE</scope>
    <source>
        <strain evidence="2">PAP01</strain>
    </source>
</reference>
<keyword evidence="1" id="KW-0175">Coiled coil</keyword>
<dbReference type="GO" id="GO:0008168">
    <property type="term" value="F:methyltransferase activity"/>
    <property type="evidence" value="ECO:0007669"/>
    <property type="project" value="UniProtKB-KW"/>
</dbReference>
<dbReference type="PANTHER" id="PTHR37211">
    <property type="entry name" value="EXPRESSED PROTEIN"/>
    <property type="match status" value="1"/>
</dbReference>
<comment type="caution">
    <text evidence="2">The sequence shown here is derived from an EMBL/GenBank/DDBJ whole genome shotgun (WGS) entry which is preliminary data.</text>
</comment>
<dbReference type="GO" id="GO:0032259">
    <property type="term" value="P:methylation"/>
    <property type="evidence" value="ECO:0007669"/>
    <property type="project" value="UniProtKB-KW"/>
</dbReference>
<keyword evidence="2" id="KW-0489">Methyltransferase</keyword>
<gene>
    <name evidence="2" type="ORF">NWE73_16645</name>
</gene>
<dbReference type="EMBL" id="JANRMI010000005">
    <property type="protein sequence ID" value="MDG0818014.1"/>
    <property type="molecule type" value="Genomic_DNA"/>
</dbReference>
<dbReference type="RefSeq" id="WP_277579490.1">
    <property type="nucleotide sequence ID" value="NZ_JANRMI010000005.1"/>
</dbReference>
<dbReference type="InterPro" id="IPR029063">
    <property type="entry name" value="SAM-dependent_MTases_sf"/>
</dbReference>
<name>A0ABT6DQ11_9BACT</name>
<evidence type="ECO:0000313" key="3">
    <source>
        <dbReference type="Proteomes" id="UP001152321"/>
    </source>
</evidence>
<dbReference type="CDD" id="cd02440">
    <property type="entry name" value="AdoMet_MTases"/>
    <property type="match status" value="1"/>
</dbReference>
<dbReference type="Proteomes" id="UP001152321">
    <property type="component" value="Unassembled WGS sequence"/>
</dbReference>
<accession>A0ABT6DQ11</accession>
<dbReference type="Gene3D" id="2.20.25.110">
    <property type="entry name" value="S-adenosyl-L-methionine-dependent methyltransferases"/>
    <property type="match status" value="1"/>
</dbReference>
<keyword evidence="2" id="KW-0808">Transferase</keyword>
<protein>
    <submittedName>
        <fullName evidence="2">Class I SAM-dependent methyltransferase</fullName>
    </submittedName>
</protein>
<sequence length="280" mass="32730">MAKTEIAHRKKVRRRVGKKSNKTLFDKYELYRKAVQSAENDVQFIQNTFKELKGKNAKSFREDFCGTFALSTEWIKLNPRHEAIGIDLDPEPMAYGKQNYLTKLKPDQQRRMRLIEGNVLDPNLPKADIVAAMNFSYFCFKQRDLIKRYFANVYKTLNKDGIFLVDIFGGSQCFDAIEDEIKHEGFTYYWDQTNFDPVTNEALFHIHFKVGGKKIEQVFTYDWRLWTIPELREIMTEVGFKKVHVFWEGTAKDGSGDGNFTRVDHGESCQSWIAYIVGEK</sequence>
<proteinExistence type="predicted"/>
<dbReference type="Gene3D" id="3.40.50.150">
    <property type="entry name" value="Vaccinia Virus protein VP39"/>
    <property type="match status" value="1"/>
</dbReference>
<evidence type="ECO:0000256" key="1">
    <source>
        <dbReference type="SAM" id="Coils"/>
    </source>
</evidence>
<evidence type="ECO:0000313" key="2">
    <source>
        <dbReference type="EMBL" id="MDG0818014.1"/>
    </source>
</evidence>
<organism evidence="2 3">
    <name type="scientific">Bdellovibrio svalbardensis</name>
    <dbReference type="NCBI Taxonomy" id="2972972"/>
    <lineage>
        <taxon>Bacteria</taxon>
        <taxon>Pseudomonadati</taxon>
        <taxon>Bdellovibrionota</taxon>
        <taxon>Bdellovibrionia</taxon>
        <taxon>Bdellovibrionales</taxon>
        <taxon>Pseudobdellovibrionaceae</taxon>
        <taxon>Bdellovibrio</taxon>
    </lineage>
</organism>
<feature type="coiled-coil region" evidence="1">
    <location>
        <begin position="28"/>
        <end position="55"/>
    </location>
</feature>
<dbReference type="PANTHER" id="PTHR37211:SF1">
    <property type="entry name" value="EXPRESSED PROTEIN"/>
    <property type="match status" value="1"/>
</dbReference>
<keyword evidence="3" id="KW-1185">Reference proteome</keyword>